<gene>
    <name evidence="4" type="ORF">PPENT_87.1.T0610026</name>
</gene>
<proteinExistence type="predicted"/>
<evidence type="ECO:0000256" key="1">
    <source>
        <dbReference type="ARBA" id="ARBA00022737"/>
    </source>
</evidence>
<dbReference type="InterPro" id="IPR051685">
    <property type="entry name" value="Ycf3/AcsC/BcsC/TPR_MFPF"/>
</dbReference>
<protein>
    <recommendedName>
        <fullName evidence="6">Tetratricopeptide repeat protein</fullName>
    </recommendedName>
</protein>
<dbReference type="PANTHER" id="PTHR44943:SF4">
    <property type="entry name" value="TPR REPEAT-CONTAINING PROTEIN MJ0798"/>
    <property type="match status" value="1"/>
</dbReference>
<comment type="caution">
    <text evidence="4">The sequence shown here is derived from an EMBL/GenBank/DDBJ whole genome shotgun (WGS) entry which is preliminary data.</text>
</comment>
<name>A0A8S1VBK6_9CILI</name>
<evidence type="ECO:0000313" key="4">
    <source>
        <dbReference type="EMBL" id="CAD8174314.1"/>
    </source>
</evidence>
<dbReference type="PANTHER" id="PTHR44943">
    <property type="entry name" value="CELLULOSE SYNTHASE OPERON PROTEIN C"/>
    <property type="match status" value="1"/>
</dbReference>
<dbReference type="AlphaFoldDB" id="A0A8S1VBK6"/>
<dbReference type="InterPro" id="IPR019734">
    <property type="entry name" value="TPR_rpt"/>
</dbReference>
<sequence>MNQTNQIDKSYVLSQLHYKKKEFPQSFQLLRQSIAQQYLKNNNTLMLQQVFPNSWQYQLLRKYLQEDDKFIVMSLKSILLDCQEFTQYNQFQCCITQKQKERLFHEVNHATQQALFRDRHLFVRKLCLLHNYFNQDYQTVIDDYLKQTRVQLKYYHQTFRFLSEFLDQFEEGIEIYKKYLKENPDSIEVYDCLCDLLPTQQIEIWNQFINDNPNNRIGYLRLMNIQNDVSVLKLFIKNNPNDLYGFEQLCLLDRDENQLNQYLLKFPSSFEGFDKKCQIAFQLKGKFNPHILSDYLNNLDIKDICQLIYSDIENCNHKHILNFQINLKISQLKDMNQRNQSILYPHIFVINQQSKNWISQILLNKKGNLLFKMKYLMKNDIKFYIDKANYYYKLNQLDLALKVFDDYINLFPYQYKGYEEKALFMKYKCKPIQIKQHWEKFIQQCSNKEQNILLKKAEILTTILKQHDQAISLLDQHIKFNPRDENGYLAKIRLLYNQGRQKELLYTIDEYFQLNPSNEEIQLLKVQMLTKIYSNDVALQFIDQLPYENSLKLIEMKAKLVGEKNKDEGLKVFQEYQKCNPNCRKVNKLRIKFIRDFYGNQYIQSLRELISQDPDSIKSYKLFYKMTLDEHILYDEVRDMIDYYIETHPDQKENHKILLKMLTK</sequence>
<evidence type="ECO:0000256" key="3">
    <source>
        <dbReference type="PROSITE-ProRule" id="PRU00339"/>
    </source>
</evidence>
<feature type="repeat" description="TPR" evidence="3">
    <location>
        <begin position="381"/>
        <end position="414"/>
    </location>
</feature>
<evidence type="ECO:0008006" key="6">
    <source>
        <dbReference type="Google" id="ProtNLM"/>
    </source>
</evidence>
<keyword evidence="2 3" id="KW-0802">TPR repeat</keyword>
<reference evidence="4" key="1">
    <citation type="submission" date="2021-01" db="EMBL/GenBank/DDBJ databases">
        <authorList>
            <consortium name="Genoscope - CEA"/>
            <person name="William W."/>
        </authorList>
    </citation>
    <scope>NUCLEOTIDE SEQUENCE</scope>
</reference>
<evidence type="ECO:0000313" key="5">
    <source>
        <dbReference type="Proteomes" id="UP000689195"/>
    </source>
</evidence>
<accession>A0A8S1VBK6</accession>
<keyword evidence="1" id="KW-0677">Repeat</keyword>
<keyword evidence="5" id="KW-1185">Reference proteome</keyword>
<evidence type="ECO:0000256" key="2">
    <source>
        <dbReference type="ARBA" id="ARBA00022803"/>
    </source>
</evidence>
<organism evidence="4 5">
    <name type="scientific">Paramecium pentaurelia</name>
    <dbReference type="NCBI Taxonomy" id="43138"/>
    <lineage>
        <taxon>Eukaryota</taxon>
        <taxon>Sar</taxon>
        <taxon>Alveolata</taxon>
        <taxon>Ciliophora</taxon>
        <taxon>Intramacronucleata</taxon>
        <taxon>Oligohymenophorea</taxon>
        <taxon>Peniculida</taxon>
        <taxon>Parameciidae</taxon>
        <taxon>Paramecium</taxon>
    </lineage>
</organism>
<dbReference type="OrthoDB" id="299067at2759"/>
<dbReference type="PROSITE" id="PS50005">
    <property type="entry name" value="TPR"/>
    <property type="match status" value="1"/>
</dbReference>
<dbReference type="Proteomes" id="UP000689195">
    <property type="component" value="Unassembled WGS sequence"/>
</dbReference>
<dbReference type="EMBL" id="CAJJDO010000061">
    <property type="protein sequence ID" value="CAD8174314.1"/>
    <property type="molecule type" value="Genomic_DNA"/>
</dbReference>